<dbReference type="Pfam" id="PF03763">
    <property type="entry name" value="Remorin_C"/>
    <property type="match status" value="1"/>
</dbReference>
<evidence type="ECO:0000313" key="5">
    <source>
        <dbReference type="EMBL" id="KAK4263544.1"/>
    </source>
</evidence>
<dbReference type="EMBL" id="JAWXYG010000009">
    <property type="protein sequence ID" value="KAK4263544.1"/>
    <property type="molecule type" value="Genomic_DNA"/>
</dbReference>
<feature type="region of interest" description="Disordered" evidence="3">
    <location>
        <begin position="232"/>
        <end position="266"/>
    </location>
</feature>
<dbReference type="InterPro" id="IPR005516">
    <property type="entry name" value="Remorin_C"/>
</dbReference>
<dbReference type="Proteomes" id="UP001293593">
    <property type="component" value="Unassembled WGS sequence"/>
</dbReference>
<reference evidence="5" key="1">
    <citation type="submission" date="2023-10" db="EMBL/GenBank/DDBJ databases">
        <title>Chromosome-level genome of the transformable northern wattle, Acacia crassicarpa.</title>
        <authorList>
            <person name="Massaro I."/>
            <person name="Sinha N.R."/>
            <person name="Poethig S."/>
            <person name="Leichty A.R."/>
        </authorList>
    </citation>
    <scope>NUCLEOTIDE SEQUENCE</scope>
    <source>
        <strain evidence="5">Acra3RX</strain>
        <tissue evidence="5">Leaf</tissue>
    </source>
</reference>
<dbReference type="AlphaFoldDB" id="A0AAE1MFP5"/>
<evidence type="ECO:0000256" key="2">
    <source>
        <dbReference type="SAM" id="Coils"/>
    </source>
</evidence>
<comment type="similarity">
    <text evidence="1">Belongs to the remorin family.</text>
</comment>
<proteinExistence type="inferred from homology"/>
<feature type="domain" description="Remorin C-terminal" evidence="4">
    <location>
        <begin position="157"/>
        <end position="259"/>
    </location>
</feature>
<organism evidence="5 6">
    <name type="scientific">Acacia crassicarpa</name>
    <name type="common">northern wattle</name>
    <dbReference type="NCBI Taxonomy" id="499986"/>
    <lineage>
        <taxon>Eukaryota</taxon>
        <taxon>Viridiplantae</taxon>
        <taxon>Streptophyta</taxon>
        <taxon>Embryophyta</taxon>
        <taxon>Tracheophyta</taxon>
        <taxon>Spermatophyta</taxon>
        <taxon>Magnoliopsida</taxon>
        <taxon>eudicotyledons</taxon>
        <taxon>Gunneridae</taxon>
        <taxon>Pentapetalae</taxon>
        <taxon>rosids</taxon>
        <taxon>fabids</taxon>
        <taxon>Fabales</taxon>
        <taxon>Fabaceae</taxon>
        <taxon>Caesalpinioideae</taxon>
        <taxon>mimosoid clade</taxon>
        <taxon>Acacieae</taxon>
        <taxon>Acacia</taxon>
    </lineage>
</organism>
<feature type="compositionally biased region" description="Basic and acidic residues" evidence="3">
    <location>
        <begin position="54"/>
        <end position="72"/>
    </location>
</feature>
<feature type="coiled-coil region" evidence="2">
    <location>
        <begin position="170"/>
        <end position="197"/>
    </location>
</feature>
<name>A0AAE1MFP5_9FABA</name>
<comment type="caution">
    <text evidence="5">The sequence shown here is derived from an EMBL/GenBank/DDBJ whole genome shotgun (WGS) entry which is preliminary data.</text>
</comment>
<dbReference type="PANTHER" id="PTHR31471:SF51">
    <property type="entry name" value="REMORIN FAMILY PROTEIN"/>
    <property type="match status" value="1"/>
</dbReference>
<dbReference type="PANTHER" id="PTHR31471">
    <property type="entry name" value="OS02G0116800 PROTEIN"/>
    <property type="match status" value="1"/>
</dbReference>
<evidence type="ECO:0000313" key="6">
    <source>
        <dbReference type="Proteomes" id="UP001293593"/>
    </source>
</evidence>
<evidence type="ECO:0000256" key="1">
    <source>
        <dbReference type="ARBA" id="ARBA00005711"/>
    </source>
</evidence>
<evidence type="ECO:0000259" key="4">
    <source>
        <dbReference type="Pfam" id="PF03763"/>
    </source>
</evidence>
<evidence type="ECO:0000256" key="3">
    <source>
        <dbReference type="SAM" id="MobiDB-lite"/>
    </source>
</evidence>
<keyword evidence="6" id="KW-1185">Reference proteome</keyword>
<sequence length="266" mass="30375">MQSYEEKKKGQNWFQRKFVKKMNRDYESGDLEHVTAIAAAAYAASNQEIPEIPQQKKTERSLTKTRSKKDASKAPVPQTGGSKRFSDSFKLTDGQGKKEPKSPARDQKATAHVPSKKTLSFRELLKTKSDTAAPEVAAPVQYESSKPLTPTKPVTKEAEAEADAWEKAELEKIKQRYEKLKETIDSWENKKRKEAKHKLNLQESQLEKRRLKAMDKFRDDLDRIDQITRGAREQADAKRTKEELKAREKAHGIRTTGRLQGPCSCF</sequence>
<accession>A0AAE1MFP5</accession>
<protein>
    <recommendedName>
        <fullName evidence="4">Remorin C-terminal domain-containing protein</fullName>
    </recommendedName>
</protein>
<gene>
    <name evidence="5" type="ORF">QN277_028938</name>
</gene>
<feature type="compositionally biased region" description="Basic and acidic residues" evidence="3">
    <location>
        <begin position="232"/>
        <end position="251"/>
    </location>
</feature>
<feature type="region of interest" description="Disordered" evidence="3">
    <location>
        <begin position="44"/>
        <end position="162"/>
    </location>
</feature>
<feature type="compositionally biased region" description="Basic and acidic residues" evidence="3">
    <location>
        <begin position="95"/>
        <end position="109"/>
    </location>
</feature>
<keyword evidence="2" id="KW-0175">Coiled coil</keyword>